<dbReference type="Proteomes" id="UP001189429">
    <property type="component" value="Unassembled WGS sequence"/>
</dbReference>
<dbReference type="Gene3D" id="1.10.510.10">
    <property type="entry name" value="Transferase(Phosphotransferase) domain 1"/>
    <property type="match status" value="1"/>
</dbReference>
<dbReference type="InterPro" id="IPR053235">
    <property type="entry name" value="Ser_Thr_kinase"/>
</dbReference>
<evidence type="ECO:0000313" key="4">
    <source>
        <dbReference type="Proteomes" id="UP001189429"/>
    </source>
</evidence>
<accession>A0ABN9S6Y0</accession>
<proteinExistence type="predicted"/>
<reference evidence="3" key="1">
    <citation type="submission" date="2023-10" db="EMBL/GenBank/DDBJ databases">
        <authorList>
            <person name="Chen Y."/>
            <person name="Shah S."/>
            <person name="Dougan E. K."/>
            <person name="Thang M."/>
            <person name="Chan C."/>
        </authorList>
    </citation>
    <scope>NUCLEOTIDE SEQUENCE [LARGE SCALE GENOMIC DNA]</scope>
</reference>
<dbReference type="PANTHER" id="PTHR24361">
    <property type="entry name" value="MITOGEN-ACTIVATED KINASE KINASE KINASE"/>
    <property type="match status" value="1"/>
</dbReference>
<dbReference type="InterPro" id="IPR000719">
    <property type="entry name" value="Prot_kinase_dom"/>
</dbReference>
<evidence type="ECO:0000256" key="1">
    <source>
        <dbReference type="SAM" id="MobiDB-lite"/>
    </source>
</evidence>
<sequence length="354" mass="38977">MIHRCPLESPYKVRPQDTKVKMDVVWLEVDLDTSAKRQQEHAKWWAGLDASASERLRSKEQAKIPGARQVDGVRPAASAGLPAPSRPQDARRASAPSLRAAPAPRESDRDRADARRRAAVALETSAAVFRELSAVHEDLHPILGYGTDKGAEKFVVCLQAAPDHTTLRGLRFTPQRCHCVVGQALKALQHLHQQSHAHGHLSPESFLIDETPLGPQVRLAWTPGQRRTHGGRTLATIGFRAPERVAGLPGDIWALASVILTWWQSFGPVPHPWTQFSNSCGKLQQEINQALSEQPPQMPQALLELHAAAATAEEPAHTFLSLLASLLTRCFVWEPSKRPTVAELLGHAFFEQAL</sequence>
<dbReference type="SUPFAM" id="SSF56112">
    <property type="entry name" value="Protein kinase-like (PK-like)"/>
    <property type="match status" value="1"/>
</dbReference>
<feature type="compositionally biased region" description="Basic and acidic residues" evidence="1">
    <location>
        <begin position="105"/>
        <end position="116"/>
    </location>
</feature>
<feature type="region of interest" description="Disordered" evidence="1">
    <location>
        <begin position="56"/>
        <end position="116"/>
    </location>
</feature>
<dbReference type="InterPro" id="IPR011009">
    <property type="entry name" value="Kinase-like_dom_sf"/>
</dbReference>
<name>A0ABN9S6Y0_9DINO</name>
<evidence type="ECO:0000313" key="3">
    <source>
        <dbReference type="EMBL" id="CAK0827619.1"/>
    </source>
</evidence>
<protein>
    <recommendedName>
        <fullName evidence="2">Protein kinase domain-containing protein</fullName>
    </recommendedName>
</protein>
<organism evidence="3 4">
    <name type="scientific">Prorocentrum cordatum</name>
    <dbReference type="NCBI Taxonomy" id="2364126"/>
    <lineage>
        <taxon>Eukaryota</taxon>
        <taxon>Sar</taxon>
        <taxon>Alveolata</taxon>
        <taxon>Dinophyceae</taxon>
        <taxon>Prorocentrales</taxon>
        <taxon>Prorocentraceae</taxon>
        <taxon>Prorocentrum</taxon>
    </lineage>
</organism>
<keyword evidence="4" id="KW-1185">Reference proteome</keyword>
<dbReference type="Pfam" id="PF00069">
    <property type="entry name" value="Pkinase"/>
    <property type="match status" value="1"/>
</dbReference>
<comment type="caution">
    <text evidence="3">The sequence shown here is derived from an EMBL/GenBank/DDBJ whole genome shotgun (WGS) entry which is preliminary data.</text>
</comment>
<feature type="domain" description="Protein kinase" evidence="2">
    <location>
        <begin position="59"/>
        <end position="350"/>
    </location>
</feature>
<evidence type="ECO:0000259" key="2">
    <source>
        <dbReference type="PROSITE" id="PS50011"/>
    </source>
</evidence>
<dbReference type="SMART" id="SM00220">
    <property type="entry name" value="S_TKc"/>
    <property type="match status" value="1"/>
</dbReference>
<feature type="compositionally biased region" description="Low complexity" evidence="1">
    <location>
        <begin position="93"/>
        <end position="104"/>
    </location>
</feature>
<gene>
    <name evidence="3" type="ORF">PCOR1329_LOCUS27115</name>
</gene>
<dbReference type="PROSITE" id="PS50011">
    <property type="entry name" value="PROTEIN_KINASE_DOM"/>
    <property type="match status" value="1"/>
</dbReference>
<dbReference type="PANTHER" id="PTHR24361:SF785">
    <property type="entry name" value="DUAL SPECIFICITY MITOGEN-ACTIVATED PROTEIN KINASE KINASE 1"/>
    <property type="match status" value="1"/>
</dbReference>
<dbReference type="EMBL" id="CAUYUJ010009779">
    <property type="protein sequence ID" value="CAK0827619.1"/>
    <property type="molecule type" value="Genomic_DNA"/>
</dbReference>